<keyword evidence="2" id="KW-0479">Metal-binding</keyword>
<feature type="region of interest" description="Disordered" evidence="4">
    <location>
        <begin position="55"/>
        <end position="76"/>
    </location>
</feature>
<dbReference type="PANTHER" id="PTHR10357:SF215">
    <property type="entry name" value="ALPHA-AMYLASE 1"/>
    <property type="match status" value="1"/>
</dbReference>
<evidence type="ECO:0000313" key="7">
    <source>
        <dbReference type="EMBL" id="TDQ45569.1"/>
    </source>
</evidence>
<accession>A0A4R6UJF9</accession>
<evidence type="ECO:0000259" key="6">
    <source>
        <dbReference type="SMART" id="SM00642"/>
    </source>
</evidence>
<dbReference type="EMBL" id="SNYM01000019">
    <property type="protein sequence ID" value="TDQ45569.1"/>
    <property type="molecule type" value="Genomic_DNA"/>
</dbReference>
<dbReference type="Gene3D" id="3.20.20.80">
    <property type="entry name" value="Glycosidases"/>
    <property type="match status" value="1"/>
</dbReference>
<dbReference type="GO" id="GO:0005975">
    <property type="term" value="P:carbohydrate metabolic process"/>
    <property type="evidence" value="ECO:0007669"/>
    <property type="project" value="InterPro"/>
</dbReference>
<feature type="signal peptide" evidence="5">
    <location>
        <begin position="1"/>
        <end position="18"/>
    </location>
</feature>
<dbReference type="GO" id="GO:0046872">
    <property type="term" value="F:metal ion binding"/>
    <property type="evidence" value="ECO:0007669"/>
    <property type="project" value="UniProtKB-KW"/>
</dbReference>
<reference evidence="7 8" key="1">
    <citation type="submission" date="2019-03" db="EMBL/GenBank/DDBJ databases">
        <title>Genomic Encyclopedia of Type Strains, Phase IV (KMG-IV): sequencing the most valuable type-strain genomes for metagenomic binning, comparative biology and taxonomic classification.</title>
        <authorList>
            <person name="Goeker M."/>
        </authorList>
    </citation>
    <scope>NUCLEOTIDE SEQUENCE [LARGE SCALE GENOMIC DNA]</scope>
    <source>
        <strain evidence="7 8">DSM 103792</strain>
    </source>
</reference>
<dbReference type="Proteomes" id="UP000295375">
    <property type="component" value="Unassembled WGS sequence"/>
</dbReference>
<dbReference type="RefSeq" id="WP_133592632.1">
    <property type="nucleotide sequence ID" value="NZ_CP037953.1"/>
</dbReference>
<dbReference type="PANTHER" id="PTHR10357">
    <property type="entry name" value="ALPHA-AMYLASE FAMILY MEMBER"/>
    <property type="match status" value="1"/>
</dbReference>
<evidence type="ECO:0000313" key="8">
    <source>
        <dbReference type="Proteomes" id="UP000295375"/>
    </source>
</evidence>
<dbReference type="PROSITE" id="PS51257">
    <property type="entry name" value="PROKAR_LIPOPROTEIN"/>
    <property type="match status" value="1"/>
</dbReference>
<keyword evidence="8" id="KW-1185">Reference proteome</keyword>
<proteinExistence type="predicted"/>
<keyword evidence="7" id="KW-0326">Glycosidase</keyword>
<keyword evidence="3 5" id="KW-0732">Signal</keyword>
<dbReference type="CDD" id="cd11339">
    <property type="entry name" value="AmyAc_bac_CMD_like_2"/>
    <property type="match status" value="1"/>
</dbReference>
<sequence length="561" mass="62740">MRLIPVLSTLSASLLVLAACQQEPAKPDAEYYGTLEPFAEQAVYFVVTDRFVNGDESNDQRDQGGEQKTFDRPVPNAPEGMHANVGYLGGDFKGVLNNADYIRGMGFSSVWITPIIDNPDAVFTGGKPVDWGSFWTDKGKTGYHGYWGVNFYKLDEHLPSENLDFAAFTKGMHNKNLKVVLDIVGNHGSPAFTMPEDHPAFGKLYDKDGKLIADHQNLRPDQLDPENNPLHAFFNKKQEVAELADFNENNPAVLEYLSGAYLQWIDQGADAFRIDTIGWMPHEFWKKFADRIREKHPGFFMFGEDFRWNAADIAGHTLPQNGDISVLDFPLKKALGELFENAGSDYASVKDALYLENGPYANPYELMTFYDNHDMPRMNASDEGFIDAHNWLFTARGIPVIYYGSEIGFMRGRAEHAGNRNYFGQERVDAAPSHPIYQQLQRIAKVRAASPALQRGLQLNVELQDDKAVFYRVLQHQGVNQIALVLLNKGDQPADFTVAQFLQAGSWRSALSGDVHTVGDGEALKTSVPAHGVEVLLLDAPVTRADMQLRLNKLMQHKGNH</sequence>
<dbReference type="AlphaFoldDB" id="A0A4R6UJF9"/>
<evidence type="ECO:0000256" key="4">
    <source>
        <dbReference type="SAM" id="MobiDB-lite"/>
    </source>
</evidence>
<comment type="cofactor">
    <cofactor evidence="1">
        <name>Ca(2+)</name>
        <dbReference type="ChEBI" id="CHEBI:29108"/>
    </cofactor>
</comment>
<gene>
    <name evidence="7" type="ORF">EV696_11937</name>
</gene>
<name>A0A4R6UJF9_9GAMM</name>
<evidence type="ECO:0000256" key="3">
    <source>
        <dbReference type="ARBA" id="ARBA00022729"/>
    </source>
</evidence>
<dbReference type="SUPFAM" id="SSF51445">
    <property type="entry name" value="(Trans)glycosidases"/>
    <property type="match status" value="1"/>
</dbReference>
<evidence type="ECO:0000256" key="1">
    <source>
        <dbReference type="ARBA" id="ARBA00001913"/>
    </source>
</evidence>
<dbReference type="GO" id="GO:0016798">
    <property type="term" value="F:hydrolase activity, acting on glycosyl bonds"/>
    <property type="evidence" value="ECO:0007669"/>
    <property type="project" value="UniProtKB-KW"/>
</dbReference>
<evidence type="ECO:0000256" key="5">
    <source>
        <dbReference type="SAM" id="SignalP"/>
    </source>
</evidence>
<protein>
    <submittedName>
        <fullName evidence="7">Glycosidase</fullName>
    </submittedName>
</protein>
<dbReference type="InterPro" id="IPR017853">
    <property type="entry name" value="GH"/>
</dbReference>
<dbReference type="OrthoDB" id="9805159at2"/>
<keyword evidence="7" id="KW-0378">Hydrolase</keyword>
<feature type="compositionally biased region" description="Basic and acidic residues" evidence="4">
    <location>
        <begin position="58"/>
        <end position="71"/>
    </location>
</feature>
<evidence type="ECO:0000256" key="2">
    <source>
        <dbReference type="ARBA" id="ARBA00022723"/>
    </source>
</evidence>
<organism evidence="7 8">
    <name type="scientific">Permianibacter aggregans</name>
    <dbReference type="NCBI Taxonomy" id="1510150"/>
    <lineage>
        <taxon>Bacteria</taxon>
        <taxon>Pseudomonadati</taxon>
        <taxon>Pseudomonadota</taxon>
        <taxon>Gammaproteobacteria</taxon>
        <taxon>Pseudomonadales</taxon>
        <taxon>Pseudomonadaceae</taxon>
        <taxon>Permianibacter</taxon>
    </lineage>
</organism>
<dbReference type="InterPro" id="IPR006047">
    <property type="entry name" value="GH13_cat_dom"/>
</dbReference>
<feature type="domain" description="Glycosyl hydrolase family 13 catalytic" evidence="6">
    <location>
        <begin position="45"/>
        <end position="447"/>
    </location>
</feature>
<dbReference type="Pfam" id="PF00128">
    <property type="entry name" value="Alpha-amylase"/>
    <property type="match status" value="1"/>
</dbReference>
<dbReference type="SMART" id="SM00642">
    <property type="entry name" value="Aamy"/>
    <property type="match status" value="1"/>
</dbReference>
<comment type="caution">
    <text evidence="7">The sequence shown here is derived from an EMBL/GenBank/DDBJ whole genome shotgun (WGS) entry which is preliminary data.</text>
</comment>
<feature type="chain" id="PRO_5020346394" evidence="5">
    <location>
        <begin position="19"/>
        <end position="561"/>
    </location>
</feature>